<dbReference type="Proteomes" id="UP000634136">
    <property type="component" value="Unassembled WGS sequence"/>
</dbReference>
<dbReference type="EMBL" id="JAAIUW010000013">
    <property type="protein sequence ID" value="KAF7804987.1"/>
    <property type="molecule type" value="Genomic_DNA"/>
</dbReference>
<gene>
    <name evidence="1" type="ORF">G2W53_044098</name>
</gene>
<dbReference type="AlphaFoldDB" id="A0A834SJX3"/>
<organism evidence="1 2">
    <name type="scientific">Senna tora</name>
    <dbReference type="NCBI Taxonomy" id="362788"/>
    <lineage>
        <taxon>Eukaryota</taxon>
        <taxon>Viridiplantae</taxon>
        <taxon>Streptophyta</taxon>
        <taxon>Embryophyta</taxon>
        <taxon>Tracheophyta</taxon>
        <taxon>Spermatophyta</taxon>
        <taxon>Magnoliopsida</taxon>
        <taxon>eudicotyledons</taxon>
        <taxon>Gunneridae</taxon>
        <taxon>Pentapetalae</taxon>
        <taxon>rosids</taxon>
        <taxon>fabids</taxon>
        <taxon>Fabales</taxon>
        <taxon>Fabaceae</taxon>
        <taxon>Caesalpinioideae</taxon>
        <taxon>Cassia clade</taxon>
        <taxon>Senna</taxon>
    </lineage>
</organism>
<protein>
    <submittedName>
        <fullName evidence="1">Uncharacterized protein</fullName>
    </submittedName>
</protein>
<evidence type="ECO:0000313" key="1">
    <source>
        <dbReference type="EMBL" id="KAF7804987.1"/>
    </source>
</evidence>
<sequence length="35" mass="4040">MACETDKLRLGIEVKNEVAIVKDYPYHTSNPTKFK</sequence>
<name>A0A834SJX3_9FABA</name>
<comment type="caution">
    <text evidence="1">The sequence shown here is derived from an EMBL/GenBank/DDBJ whole genome shotgun (WGS) entry which is preliminary data.</text>
</comment>
<keyword evidence="2" id="KW-1185">Reference proteome</keyword>
<reference evidence="1" key="1">
    <citation type="submission" date="2020-09" db="EMBL/GenBank/DDBJ databases">
        <title>Genome-Enabled Discovery of Anthraquinone Biosynthesis in Senna tora.</title>
        <authorList>
            <person name="Kang S.-H."/>
            <person name="Pandey R.P."/>
            <person name="Lee C.-M."/>
            <person name="Sim J.-S."/>
            <person name="Jeong J.-T."/>
            <person name="Choi B.-S."/>
            <person name="Jung M."/>
            <person name="Ginzburg D."/>
            <person name="Zhao K."/>
            <person name="Won S.Y."/>
            <person name="Oh T.-J."/>
            <person name="Yu Y."/>
            <person name="Kim N.-H."/>
            <person name="Lee O.R."/>
            <person name="Lee T.-H."/>
            <person name="Bashyal P."/>
            <person name="Kim T.-S."/>
            <person name="Lee W.-H."/>
            <person name="Kawkins C."/>
            <person name="Kim C.-K."/>
            <person name="Kim J.S."/>
            <person name="Ahn B.O."/>
            <person name="Rhee S.Y."/>
            <person name="Sohng J.K."/>
        </authorList>
    </citation>
    <scope>NUCLEOTIDE SEQUENCE</scope>
    <source>
        <tissue evidence="1">Leaf</tissue>
    </source>
</reference>
<accession>A0A834SJX3</accession>
<evidence type="ECO:0000313" key="2">
    <source>
        <dbReference type="Proteomes" id="UP000634136"/>
    </source>
</evidence>
<proteinExistence type="predicted"/>